<feature type="signal peptide" evidence="1">
    <location>
        <begin position="1"/>
        <end position="17"/>
    </location>
</feature>
<dbReference type="PANTHER" id="PTHR34493">
    <property type="entry name" value="PROTEIN CBG13422-RELATED"/>
    <property type="match status" value="1"/>
</dbReference>
<name>A0A1I7S2Z3_BURXY</name>
<evidence type="ECO:0000313" key="4">
    <source>
        <dbReference type="Proteomes" id="UP000095284"/>
    </source>
</evidence>
<feature type="chain" id="PRO_5036022045" evidence="1">
    <location>
        <begin position="18"/>
        <end position="159"/>
    </location>
</feature>
<sequence length="159" mass="18353">MLLRVAVISTVLLVAKAQWPRWEERTLDCSNVAKSQQCTLVAPNAKVPRDPAKYKCRVEPMPQTEWNHLARNSKIRIACPIGCEPDADLSVIQKKPYVNSNCQKYYTYGKYRDTKENEWYLWITDPCVATLTTHCRFKDIPIHPEANPSTEAPSFQRRT</sequence>
<organism evidence="4 6">
    <name type="scientific">Bursaphelenchus xylophilus</name>
    <name type="common">Pinewood nematode worm</name>
    <name type="synonym">Aphelenchoides xylophilus</name>
    <dbReference type="NCBI Taxonomy" id="6326"/>
    <lineage>
        <taxon>Eukaryota</taxon>
        <taxon>Metazoa</taxon>
        <taxon>Ecdysozoa</taxon>
        <taxon>Nematoda</taxon>
        <taxon>Chromadorea</taxon>
        <taxon>Rhabditida</taxon>
        <taxon>Tylenchina</taxon>
        <taxon>Tylenchomorpha</taxon>
        <taxon>Aphelenchoidea</taxon>
        <taxon>Aphelenchoididae</taxon>
        <taxon>Bursaphelenchus</taxon>
    </lineage>
</organism>
<dbReference type="AlphaFoldDB" id="A0A1I7S2Z3"/>
<feature type="domain" description="DUF7808" evidence="2">
    <location>
        <begin position="22"/>
        <end position="138"/>
    </location>
</feature>
<evidence type="ECO:0000313" key="3">
    <source>
        <dbReference type="EMBL" id="CAD5226637.1"/>
    </source>
</evidence>
<proteinExistence type="predicted"/>
<dbReference type="Proteomes" id="UP000582659">
    <property type="component" value="Unassembled WGS sequence"/>
</dbReference>
<protein>
    <submittedName>
        <fullName evidence="3">(pine wood nematode) hypothetical protein</fullName>
    </submittedName>
</protein>
<dbReference type="EMBL" id="CAJFCV020000004">
    <property type="protein sequence ID" value="CAG9116038.1"/>
    <property type="molecule type" value="Genomic_DNA"/>
</dbReference>
<dbReference type="OrthoDB" id="5837780at2759"/>
<dbReference type="Proteomes" id="UP000659654">
    <property type="component" value="Unassembled WGS sequence"/>
</dbReference>
<keyword evidence="5" id="KW-1185">Reference proteome</keyword>
<accession>A0A1I7S2Z3</accession>
<evidence type="ECO:0000256" key="1">
    <source>
        <dbReference type="SAM" id="SignalP"/>
    </source>
</evidence>
<gene>
    <name evidence="3" type="ORF">BXYJ_LOCUS9182</name>
</gene>
<dbReference type="InterPro" id="IPR056710">
    <property type="entry name" value="DUF7808"/>
</dbReference>
<dbReference type="Proteomes" id="UP000095284">
    <property type="component" value="Unplaced"/>
</dbReference>
<dbReference type="EMBL" id="CAJFDI010000004">
    <property type="protein sequence ID" value="CAD5226637.1"/>
    <property type="molecule type" value="Genomic_DNA"/>
</dbReference>
<evidence type="ECO:0000259" key="2">
    <source>
        <dbReference type="Pfam" id="PF25096"/>
    </source>
</evidence>
<reference evidence="6" key="1">
    <citation type="submission" date="2016-11" db="UniProtKB">
        <authorList>
            <consortium name="WormBaseParasite"/>
        </authorList>
    </citation>
    <scope>IDENTIFICATION</scope>
</reference>
<dbReference type="PANTHER" id="PTHR34493:SF6">
    <property type="entry name" value="DUF4789 DOMAIN-CONTAINING PROTEIN-RELATED"/>
    <property type="match status" value="1"/>
</dbReference>
<evidence type="ECO:0000313" key="5">
    <source>
        <dbReference type="Proteomes" id="UP000659654"/>
    </source>
</evidence>
<dbReference type="WBParaSite" id="BXY_0737300.1">
    <property type="protein sequence ID" value="BXY_0737300.1"/>
    <property type="gene ID" value="BXY_0737300"/>
</dbReference>
<dbReference type="Pfam" id="PF25096">
    <property type="entry name" value="DUF7808"/>
    <property type="match status" value="1"/>
</dbReference>
<dbReference type="eggNOG" id="KOG3705">
    <property type="taxonomic scope" value="Eukaryota"/>
</dbReference>
<keyword evidence="1" id="KW-0732">Signal</keyword>
<evidence type="ECO:0000313" key="6">
    <source>
        <dbReference type="WBParaSite" id="BXY_0737300.1"/>
    </source>
</evidence>
<reference evidence="3" key="2">
    <citation type="submission" date="2020-09" db="EMBL/GenBank/DDBJ databases">
        <authorList>
            <person name="Kikuchi T."/>
        </authorList>
    </citation>
    <scope>NUCLEOTIDE SEQUENCE</scope>
    <source>
        <strain evidence="3">Ka4C1</strain>
    </source>
</reference>